<dbReference type="Proteomes" id="UP000198642">
    <property type="component" value="Unassembled WGS sequence"/>
</dbReference>
<evidence type="ECO:0000313" key="1">
    <source>
        <dbReference type="EMBL" id="SFA81275.1"/>
    </source>
</evidence>
<keyword evidence="2" id="KW-1185">Reference proteome</keyword>
<dbReference type="RefSeq" id="WP_090233376.1">
    <property type="nucleotide sequence ID" value="NZ_FOJW01000002.1"/>
</dbReference>
<dbReference type="EMBL" id="FOJW01000002">
    <property type="protein sequence ID" value="SFA81275.1"/>
    <property type="molecule type" value="Genomic_DNA"/>
</dbReference>
<dbReference type="STRING" id="237679.SAMN04488072_10255"/>
<reference evidence="1 2" key="1">
    <citation type="submission" date="2016-10" db="EMBL/GenBank/DDBJ databases">
        <authorList>
            <person name="de Groot N.N."/>
        </authorList>
    </citation>
    <scope>NUCLEOTIDE SEQUENCE [LARGE SCALE GENOMIC DNA]</scope>
    <source>
        <strain evidence="1 2">CGMCC 1.3702</strain>
    </source>
</reference>
<protein>
    <submittedName>
        <fullName evidence="1">YhzD-like protein</fullName>
    </submittedName>
</protein>
<dbReference type="AlphaFoldDB" id="A0A1I0VXW5"/>
<evidence type="ECO:0000313" key="2">
    <source>
        <dbReference type="Proteomes" id="UP000198642"/>
    </source>
</evidence>
<sequence>MKHYFLTVFDKFGEKLLDETFEASNNDEAKEIGRKRIDEEGYSEYTHRCVSPEAKLVLFHR</sequence>
<accession>A0A1I0VXW5</accession>
<proteinExistence type="predicted"/>
<gene>
    <name evidence="1" type="ORF">SAMN04488072_10255</name>
</gene>
<organism evidence="1 2">
    <name type="scientific">Lentibacillus halodurans</name>
    <dbReference type="NCBI Taxonomy" id="237679"/>
    <lineage>
        <taxon>Bacteria</taxon>
        <taxon>Bacillati</taxon>
        <taxon>Bacillota</taxon>
        <taxon>Bacilli</taxon>
        <taxon>Bacillales</taxon>
        <taxon>Bacillaceae</taxon>
        <taxon>Lentibacillus</taxon>
    </lineage>
</organism>
<dbReference type="OrthoDB" id="2355652at2"/>
<dbReference type="Pfam" id="PF14120">
    <property type="entry name" value="YhzD"/>
    <property type="match status" value="1"/>
</dbReference>
<dbReference type="InterPro" id="IPR025544">
    <property type="entry name" value="YhzD"/>
</dbReference>
<name>A0A1I0VXW5_9BACI</name>